<gene>
    <name evidence="2" type="ORF">LY79DRAFT_530971</name>
</gene>
<dbReference type="EMBL" id="JAHLJV010000249">
    <property type="protein sequence ID" value="KAK1561678.1"/>
    <property type="molecule type" value="Genomic_DNA"/>
</dbReference>
<accession>A0AAD8UWW3</accession>
<organism evidence="2 3">
    <name type="scientific">Colletotrichum navitas</name>
    <dbReference type="NCBI Taxonomy" id="681940"/>
    <lineage>
        <taxon>Eukaryota</taxon>
        <taxon>Fungi</taxon>
        <taxon>Dikarya</taxon>
        <taxon>Ascomycota</taxon>
        <taxon>Pezizomycotina</taxon>
        <taxon>Sordariomycetes</taxon>
        <taxon>Hypocreomycetidae</taxon>
        <taxon>Glomerellales</taxon>
        <taxon>Glomerellaceae</taxon>
        <taxon>Colletotrichum</taxon>
        <taxon>Colletotrichum graminicola species complex</taxon>
    </lineage>
</organism>
<feature type="chain" id="PRO_5041953328" description="Hydrophobin" evidence="1">
    <location>
        <begin position="19"/>
        <end position="95"/>
    </location>
</feature>
<keyword evidence="3" id="KW-1185">Reference proteome</keyword>
<evidence type="ECO:0000313" key="3">
    <source>
        <dbReference type="Proteomes" id="UP001230504"/>
    </source>
</evidence>
<keyword evidence="1" id="KW-0732">Signal</keyword>
<dbReference type="RefSeq" id="XP_060406794.1">
    <property type="nucleotide sequence ID" value="XM_060556222.1"/>
</dbReference>
<proteinExistence type="predicted"/>
<name>A0AAD8UWW3_9PEZI</name>
<evidence type="ECO:0000256" key="1">
    <source>
        <dbReference type="SAM" id="SignalP"/>
    </source>
</evidence>
<dbReference type="GeneID" id="85440462"/>
<dbReference type="AlphaFoldDB" id="A0AAD8UWW3"/>
<protein>
    <recommendedName>
        <fullName evidence="4">Hydrophobin</fullName>
    </recommendedName>
</protein>
<evidence type="ECO:0000313" key="2">
    <source>
        <dbReference type="EMBL" id="KAK1561678.1"/>
    </source>
</evidence>
<feature type="non-terminal residue" evidence="2">
    <location>
        <position position="1"/>
    </location>
</feature>
<reference evidence="2" key="1">
    <citation type="submission" date="2021-06" db="EMBL/GenBank/DDBJ databases">
        <title>Comparative genomics, transcriptomics and evolutionary studies reveal genomic signatures of adaptation to plant cell wall in hemibiotrophic fungi.</title>
        <authorList>
            <consortium name="DOE Joint Genome Institute"/>
            <person name="Baroncelli R."/>
            <person name="Diaz J.F."/>
            <person name="Benocci T."/>
            <person name="Peng M."/>
            <person name="Battaglia E."/>
            <person name="Haridas S."/>
            <person name="Andreopoulos W."/>
            <person name="Labutti K."/>
            <person name="Pangilinan J."/>
            <person name="Floch G.L."/>
            <person name="Makela M.R."/>
            <person name="Henrissat B."/>
            <person name="Grigoriev I.V."/>
            <person name="Crouch J.A."/>
            <person name="De Vries R.P."/>
            <person name="Sukno S.A."/>
            <person name="Thon M.R."/>
        </authorList>
    </citation>
    <scope>NUCLEOTIDE SEQUENCE</scope>
    <source>
        <strain evidence="2">CBS 125086</strain>
    </source>
</reference>
<evidence type="ECO:0008006" key="4">
    <source>
        <dbReference type="Google" id="ProtNLM"/>
    </source>
</evidence>
<dbReference type="Proteomes" id="UP001230504">
    <property type="component" value="Unassembled WGS sequence"/>
</dbReference>
<comment type="caution">
    <text evidence="2">The sequence shown here is derived from an EMBL/GenBank/DDBJ whole genome shotgun (WGS) entry which is preliminary data.</text>
</comment>
<sequence length="95" mass="10360">LEFFAIPVLSLFAVVTLALPNDLDAHAVEARLDCSQISPARNRDDVIGQTHCCCGGSQVEKFDLYICPDANATIVTPCVFRFFSNYIAMSSTLSN</sequence>
<feature type="signal peptide" evidence="1">
    <location>
        <begin position="1"/>
        <end position="18"/>
    </location>
</feature>